<dbReference type="EMBL" id="JAXOJX010000085">
    <property type="protein sequence ID" value="MDZ5460844.1"/>
    <property type="molecule type" value="Genomic_DNA"/>
</dbReference>
<dbReference type="RefSeq" id="WP_322468165.1">
    <property type="nucleotide sequence ID" value="NZ_JAXOJX010000085.1"/>
</dbReference>
<dbReference type="Pfam" id="PF19795">
    <property type="entry name" value="DUF6279"/>
    <property type="match status" value="1"/>
</dbReference>
<sequence length="291" mass="32885">MKTESLRGWRIIAAALLLLALGGCGAMRLVYKQADELLYWWADGYADFTDEQAPRVRAAIAQWFDWHRHTQLPVYAARLAQLQPQTAADTTPAAVCALRDEGEHWAEAAFTHGLPTVAALAVTLQADQLKNIQKRFDKVNRDYRSDFVKPDAAAQRQALHKRTVERAEKLYGRLERAQRERIAQLEADTPFDGERSLQLRVARQQEVLRTLRGLQGVTPAQAQDALRALAQRLQAPPQDDLNRYQAALEQFNCGLAAEIHNLTTPEQRRTARERLQGWEMDFRALAAPAKG</sequence>
<protein>
    <submittedName>
        <fullName evidence="1">DUF6279 family lipoprotein</fullName>
    </submittedName>
</protein>
<dbReference type="PROSITE" id="PS51257">
    <property type="entry name" value="PROKAR_LIPOPROTEIN"/>
    <property type="match status" value="1"/>
</dbReference>
<comment type="caution">
    <text evidence="1">The sequence shown here is derived from an EMBL/GenBank/DDBJ whole genome shotgun (WGS) entry which is preliminary data.</text>
</comment>
<proteinExistence type="predicted"/>
<keyword evidence="2" id="KW-1185">Reference proteome</keyword>
<dbReference type="Proteomes" id="UP001293718">
    <property type="component" value="Unassembled WGS sequence"/>
</dbReference>
<organism evidence="1 2">
    <name type="scientific">Azohydromonas lata</name>
    <dbReference type="NCBI Taxonomy" id="45677"/>
    <lineage>
        <taxon>Bacteria</taxon>
        <taxon>Pseudomonadati</taxon>
        <taxon>Pseudomonadota</taxon>
        <taxon>Betaproteobacteria</taxon>
        <taxon>Burkholderiales</taxon>
        <taxon>Sphaerotilaceae</taxon>
        <taxon>Azohydromonas</taxon>
    </lineage>
</organism>
<accession>A0ABU5IPM8</accession>
<reference evidence="1 2" key="1">
    <citation type="submission" date="2023-11" db="EMBL/GenBank/DDBJ databases">
        <title>Draft genome of Azohydromonas lata strain H1 (DSM1123), a polyhydroxyalkanoate producer.</title>
        <authorList>
            <person name="Traversa D."/>
            <person name="D'Addabbo P."/>
            <person name="Pazzani C."/>
            <person name="Manzari C."/>
            <person name="Chiara M."/>
            <person name="Scrascia M."/>
        </authorList>
    </citation>
    <scope>NUCLEOTIDE SEQUENCE [LARGE SCALE GENOMIC DNA]</scope>
    <source>
        <strain evidence="1 2">H1</strain>
    </source>
</reference>
<dbReference type="InterPro" id="IPR016875">
    <property type="entry name" value="UCP028200"/>
</dbReference>
<dbReference type="PIRSF" id="PIRSF028200">
    <property type="entry name" value="UCP028200"/>
    <property type="match status" value="1"/>
</dbReference>
<evidence type="ECO:0000313" key="1">
    <source>
        <dbReference type="EMBL" id="MDZ5460844.1"/>
    </source>
</evidence>
<evidence type="ECO:0000313" key="2">
    <source>
        <dbReference type="Proteomes" id="UP001293718"/>
    </source>
</evidence>
<name>A0ABU5IPM8_9BURK</name>
<keyword evidence="1" id="KW-0449">Lipoprotein</keyword>
<gene>
    <name evidence="1" type="ORF">SM757_30135</name>
</gene>